<dbReference type="EMBL" id="KI894033">
    <property type="protein sequence ID" value="OBR83584.1"/>
    <property type="molecule type" value="Genomic_DNA"/>
</dbReference>
<dbReference type="AlphaFoldDB" id="A0A1A6A0J1"/>
<feature type="region of interest" description="Disordered" evidence="1">
    <location>
        <begin position="57"/>
        <end position="104"/>
    </location>
</feature>
<feature type="region of interest" description="Disordered" evidence="1">
    <location>
        <begin position="380"/>
        <end position="488"/>
    </location>
</feature>
<protein>
    <submittedName>
        <fullName evidence="2">Uncharacterized protein</fullName>
    </submittedName>
</protein>
<evidence type="ECO:0000313" key="2">
    <source>
        <dbReference type="EMBL" id="OBR83584.1"/>
    </source>
</evidence>
<gene>
    <name evidence="2" type="ORF">I303_05864</name>
</gene>
<feature type="compositionally biased region" description="Polar residues" evidence="1">
    <location>
        <begin position="152"/>
        <end position="166"/>
    </location>
</feature>
<organism evidence="2">
    <name type="scientific">Kwoniella dejecticola CBS 10117</name>
    <dbReference type="NCBI Taxonomy" id="1296121"/>
    <lineage>
        <taxon>Eukaryota</taxon>
        <taxon>Fungi</taxon>
        <taxon>Dikarya</taxon>
        <taxon>Basidiomycota</taxon>
        <taxon>Agaricomycotina</taxon>
        <taxon>Tremellomycetes</taxon>
        <taxon>Tremellales</taxon>
        <taxon>Cryptococcaceae</taxon>
        <taxon>Kwoniella</taxon>
    </lineage>
</organism>
<feature type="compositionally biased region" description="Low complexity" evidence="1">
    <location>
        <begin position="477"/>
        <end position="488"/>
    </location>
</feature>
<dbReference type="VEuPathDB" id="FungiDB:I303_05864"/>
<feature type="region of interest" description="Disordered" evidence="1">
    <location>
        <begin position="138"/>
        <end position="170"/>
    </location>
</feature>
<feature type="region of interest" description="Disordered" evidence="1">
    <location>
        <begin position="32"/>
        <end position="51"/>
    </location>
</feature>
<proteinExistence type="predicted"/>
<sequence>MEFLAQPHLKLEQPKNLYPCLAHIHIIPTSDPKATRRLSTGSFGSDEGNALTRVISGGNRRKSSFGTSDNTANPPSTGGRRLSFGGNKDKDNAPGGAVGGIAREDDKDLQGKWYWRVQVGVTDTQLVLLPLTQPPNPVLTSPPAPLSHAMPSHSTAPASGTKTESGQLEEDGGLVGKMKNLFRRTSTVKDTSETINTNAAATNANTGTATVNTTSSGSAGFGGGGQEERVIDQTPQGQMLPSAKGNEMGATNLNANAETGYPGVINGNKLNGIVIPLQAIDKSKVVNGGGKKGEASWVLSHFSHFAQSALGENGGVGSNKPESFPKSGYIKFEFDKDWIDTDADSALSESELLHHHLTHAISVLPESKDRQPHLAQFHLGGHKQHSPTLPQTREVGPNDESALDDEDDGPTGKPSQGLGYTGTGAGMGTHGSGMGMGTGLSASSGGMGANDMAAGATGDQGIALGHPVQAGQGGSLSGSSVSGKVGGE</sequence>
<feature type="compositionally biased region" description="Gly residues" evidence="1">
    <location>
        <begin position="419"/>
        <end position="438"/>
    </location>
</feature>
<name>A0A1A6A0J1_9TREE</name>
<evidence type="ECO:0000256" key="1">
    <source>
        <dbReference type="SAM" id="MobiDB-lite"/>
    </source>
</evidence>
<reference evidence="2" key="1">
    <citation type="submission" date="2013-07" db="EMBL/GenBank/DDBJ databases">
        <title>The Genome Sequence of Cryptococcus dejecticola CBS10117.</title>
        <authorList>
            <consortium name="The Broad Institute Genome Sequencing Platform"/>
            <person name="Cuomo C."/>
            <person name="Litvintseva A."/>
            <person name="Chen Y."/>
            <person name="Heitman J."/>
            <person name="Sun S."/>
            <person name="Springer D."/>
            <person name="Dromer F."/>
            <person name="Young S.K."/>
            <person name="Zeng Q."/>
            <person name="Gargeya S."/>
            <person name="Fitzgerald M."/>
            <person name="Abouelleil A."/>
            <person name="Alvarado L."/>
            <person name="Berlin A.M."/>
            <person name="Chapman S.B."/>
            <person name="Dewar J."/>
            <person name="Goldberg J."/>
            <person name="Griggs A."/>
            <person name="Gujja S."/>
            <person name="Hansen M."/>
            <person name="Howarth C."/>
            <person name="Imamovic A."/>
            <person name="Larimer J."/>
            <person name="McCowan C."/>
            <person name="Murphy C."/>
            <person name="Pearson M."/>
            <person name="Priest M."/>
            <person name="Roberts A."/>
            <person name="Saif S."/>
            <person name="Shea T."/>
            <person name="Sykes S."/>
            <person name="Wortman J."/>
            <person name="Nusbaum C."/>
            <person name="Birren B."/>
        </authorList>
    </citation>
    <scope>NUCLEOTIDE SEQUENCE [LARGE SCALE GENOMIC DNA]</scope>
    <source>
        <strain evidence="2">CBS 10117</strain>
    </source>
</reference>
<feature type="compositionally biased region" description="Polar residues" evidence="1">
    <location>
        <begin position="64"/>
        <end position="76"/>
    </location>
</feature>
<feature type="compositionally biased region" description="Low complexity" evidence="1">
    <location>
        <begin position="439"/>
        <end position="459"/>
    </location>
</feature>
<accession>A0A1A6A0J1</accession>
<dbReference type="OrthoDB" id="2563736at2759"/>